<name>A0A645FJY2_9ZZZZ</name>
<accession>A0A645FJY2</accession>
<organism evidence="1">
    <name type="scientific">bioreactor metagenome</name>
    <dbReference type="NCBI Taxonomy" id="1076179"/>
    <lineage>
        <taxon>unclassified sequences</taxon>
        <taxon>metagenomes</taxon>
        <taxon>ecological metagenomes</taxon>
    </lineage>
</organism>
<comment type="caution">
    <text evidence="1">The sequence shown here is derived from an EMBL/GenBank/DDBJ whole genome shotgun (WGS) entry which is preliminary data.</text>
</comment>
<sequence>MHGVLGLRGQLFQERARDGGDRRFLVGQKAQFNQSAAQPVALARLEAQIAHLHQGRGQAVGGAEGDARLLGNFLDRAAAVGNGAHHVQAAKKRLAGERFGGFGGGGVGRVVHVWRGHGAVRRCAIIGTMPHALRS</sequence>
<reference evidence="1" key="1">
    <citation type="submission" date="2019-08" db="EMBL/GenBank/DDBJ databases">
        <authorList>
            <person name="Kucharzyk K."/>
            <person name="Murdoch R.W."/>
            <person name="Higgins S."/>
            <person name="Loffler F."/>
        </authorList>
    </citation>
    <scope>NUCLEOTIDE SEQUENCE</scope>
</reference>
<gene>
    <name evidence="1" type="ORF">SDC9_160054</name>
</gene>
<proteinExistence type="predicted"/>
<dbReference type="AlphaFoldDB" id="A0A645FJY2"/>
<evidence type="ECO:0000313" key="1">
    <source>
        <dbReference type="EMBL" id="MPN12734.1"/>
    </source>
</evidence>
<protein>
    <submittedName>
        <fullName evidence="1">Uncharacterized protein</fullName>
    </submittedName>
</protein>
<dbReference type="EMBL" id="VSSQ01059144">
    <property type="protein sequence ID" value="MPN12734.1"/>
    <property type="molecule type" value="Genomic_DNA"/>
</dbReference>